<dbReference type="InterPro" id="IPR013740">
    <property type="entry name" value="Redoxin"/>
</dbReference>
<dbReference type="InterPro" id="IPR036249">
    <property type="entry name" value="Thioredoxin-like_sf"/>
</dbReference>
<accession>A0A847SQF4</accession>
<proteinExistence type="predicted"/>
<feature type="domain" description="Thioredoxin" evidence="2">
    <location>
        <begin position="252"/>
        <end position="386"/>
    </location>
</feature>
<evidence type="ECO:0000313" key="3">
    <source>
        <dbReference type="EMBL" id="NLR78302.1"/>
    </source>
</evidence>
<dbReference type="PANTHER" id="PTHR42852">
    <property type="entry name" value="THIOL:DISULFIDE INTERCHANGE PROTEIN DSBE"/>
    <property type="match status" value="1"/>
</dbReference>
<dbReference type="Gene3D" id="3.40.30.10">
    <property type="entry name" value="Glutaredoxin"/>
    <property type="match status" value="1"/>
</dbReference>
<organism evidence="3 4">
    <name type="scientific">Chitinophaga eiseniae</name>
    <dbReference type="NCBI Taxonomy" id="634771"/>
    <lineage>
        <taxon>Bacteria</taxon>
        <taxon>Pseudomonadati</taxon>
        <taxon>Bacteroidota</taxon>
        <taxon>Chitinophagia</taxon>
        <taxon>Chitinophagales</taxon>
        <taxon>Chitinophagaceae</taxon>
        <taxon>Chitinophaga</taxon>
    </lineage>
</organism>
<dbReference type="SUPFAM" id="SSF52833">
    <property type="entry name" value="Thioredoxin-like"/>
    <property type="match status" value="1"/>
</dbReference>
<dbReference type="RefSeq" id="WP_168737646.1">
    <property type="nucleotide sequence ID" value="NZ_JABAHZ010000001.1"/>
</dbReference>
<dbReference type="PROSITE" id="PS51352">
    <property type="entry name" value="THIOREDOXIN_2"/>
    <property type="match status" value="1"/>
</dbReference>
<feature type="signal peptide" evidence="1">
    <location>
        <begin position="1"/>
        <end position="19"/>
    </location>
</feature>
<dbReference type="EMBL" id="JABAHZ010000001">
    <property type="protein sequence ID" value="NLR78302.1"/>
    <property type="molecule type" value="Genomic_DNA"/>
</dbReference>
<feature type="chain" id="PRO_5032748520" evidence="1">
    <location>
        <begin position="20"/>
        <end position="389"/>
    </location>
</feature>
<sequence length="389" mass="44385">MRYSLFLVVFLAMTTHSFARQWDAPDPVAVLIQLADKLSNVQRVSYHYERILSYSSEKYYAAMSGKVWLDFASGDTVLGCRYQVDNDALTDIYNGAEKFTLDKTRKTMRVKSHPVFTDFAAASFFYNSILTLKRAMPNLLQDKNIDKNVKDTVFQHKEYYLVTCWMHKQVIDYLGALKPITQERKTGYKILISKKTGWARRITEINNVNDDYTQTDFTDIEDKPTQPDQNSWYYSTYAPVYKLAADRPLIPLALNTMAPAWQLPVWGTKDSLSLSQLKGHPVMLEFWIRNCGYCLAAVPEINTFSKTYKDLQIVGVNVNDRPADITAFCEVTHPAYPIVHQGQEVAAQYGIDLFPTVVLLDAQGKVIYTGAFNEQRIGALLRSPSPENK</sequence>
<protein>
    <submittedName>
        <fullName evidence="3">TlpA family protein disulfide reductase</fullName>
    </submittedName>
</protein>
<evidence type="ECO:0000256" key="1">
    <source>
        <dbReference type="SAM" id="SignalP"/>
    </source>
</evidence>
<gene>
    <name evidence="3" type="ORF">HGH91_06680</name>
</gene>
<reference evidence="3 4" key="1">
    <citation type="submission" date="2020-04" db="EMBL/GenBank/DDBJ databases">
        <authorList>
            <person name="Yin C."/>
        </authorList>
    </citation>
    <scope>NUCLEOTIDE SEQUENCE [LARGE SCALE GENOMIC DNA]</scope>
    <source>
        <strain evidence="3 4">Ak56</strain>
    </source>
</reference>
<name>A0A847SQF4_9BACT</name>
<dbReference type="InterPro" id="IPR013766">
    <property type="entry name" value="Thioredoxin_domain"/>
</dbReference>
<dbReference type="AlphaFoldDB" id="A0A847SQF4"/>
<keyword evidence="1" id="KW-0732">Signal</keyword>
<dbReference type="PANTHER" id="PTHR42852:SF13">
    <property type="entry name" value="PROTEIN DIPZ"/>
    <property type="match status" value="1"/>
</dbReference>
<dbReference type="Proteomes" id="UP000552864">
    <property type="component" value="Unassembled WGS sequence"/>
</dbReference>
<keyword evidence="4" id="KW-1185">Reference proteome</keyword>
<dbReference type="GO" id="GO:0016491">
    <property type="term" value="F:oxidoreductase activity"/>
    <property type="evidence" value="ECO:0007669"/>
    <property type="project" value="InterPro"/>
</dbReference>
<evidence type="ECO:0000313" key="4">
    <source>
        <dbReference type="Proteomes" id="UP000552864"/>
    </source>
</evidence>
<evidence type="ECO:0000259" key="2">
    <source>
        <dbReference type="PROSITE" id="PS51352"/>
    </source>
</evidence>
<dbReference type="CDD" id="cd02966">
    <property type="entry name" value="TlpA_like_family"/>
    <property type="match status" value="1"/>
</dbReference>
<dbReference type="Pfam" id="PF08534">
    <property type="entry name" value="Redoxin"/>
    <property type="match status" value="1"/>
</dbReference>
<comment type="caution">
    <text evidence="3">The sequence shown here is derived from an EMBL/GenBank/DDBJ whole genome shotgun (WGS) entry which is preliminary data.</text>
</comment>
<dbReference type="InterPro" id="IPR050553">
    <property type="entry name" value="Thioredoxin_ResA/DsbE_sf"/>
</dbReference>